<keyword evidence="1" id="KW-0479">Metal-binding</keyword>
<dbReference type="PROSITE" id="PS50157">
    <property type="entry name" value="ZINC_FINGER_C2H2_2"/>
    <property type="match status" value="1"/>
</dbReference>
<name>A0A1L0BDU2_9ASCO</name>
<evidence type="ECO:0000259" key="2">
    <source>
        <dbReference type="PROSITE" id="PS50157"/>
    </source>
</evidence>
<sequence>MKSTDHLVVALDDSIPSTSYINDYSLWNRPQEMTSDIAIPAGYSVAATTTRTFGSRNYGSDLRSSEDIPALTNQWENVALETYPVKNEYNESVAALSYFNSFSNLAAASLGENVVPTDQAADVFVKPDAGVGAYTSQLAYNTNEAISSGYFGTHAVAASFVDSASIDSIGAGAWGRQMIPSEVGLMHRHSLPDVGSARMAYPDKDYNNQISFGLYDVAQFGDSSLLGQAVATPNPSILPGNYTINQRRSVSENLDKSPVQGHGGPTNSWKSNMDFRMEPINRDCSIDTRGEGDHPYDTIPMACMSAQERWGLYIKNNEAIQEPQESMICTHCEVKFDVLEKYLEHLDMEKVKHENFCPDHSCSFSAIGFRFRWLLRRHICNHHLKTYNNDSAKKHPVKVPDKLLKEFLRHVYVCNELKCLRAFYRLDSLLRHMRLIHGLLKRVFRKDRSGK</sequence>
<gene>
    <name evidence="3" type="ORF">SAMEA4029009_CIC11G00000003205</name>
</gene>
<dbReference type="PROSITE" id="PS00028">
    <property type="entry name" value="ZINC_FINGER_C2H2_1"/>
    <property type="match status" value="1"/>
</dbReference>
<protein>
    <submittedName>
        <fullName evidence="3">CIC11C00000003205</fullName>
    </submittedName>
</protein>
<proteinExistence type="predicted"/>
<dbReference type="EMBL" id="LT635764">
    <property type="protein sequence ID" value="SGZ49585.1"/>
    <property type="molecule type" value="Genomic_DNA"/>
</dbReference>
<organism evidence="3 4">
    <name type="scientific">Sungouiella intermedia</name>
    <dbReference type="NCBI Taxonomy" id="45354"/>
    <lineage>
        <taxon>Eukaryota</taxon>
        <taxon>Fungi</taxon>
        <taxon>Dikarya</taxon>
        <taxon>Ascomycota</taxon>
        <taxon>Saccharomycotina</taxon>
        <taxon>Pichiomycetes</taxon>
        <taxon>Metschnikowiaceae</taxon>
        <taxon>Sungouiella</taxon>
    </lineage>
</organism>
<feature type="domain" description="C2H2-type" evidence="2">
    <location>
        <begin position="412"/>
        <end position="442"/>
    </location>
</feature>
<dbReference type="Proteomes" id="UP000182259">
    <property type="component" value="Chromosome I"/>
</dbReference>
<evidence type="ECO:0000313" key="3">
    <source>
        <dbReference type="EMBL" id="SGZ49585.1"/>
    </source>
</evidence>
<reference evidence="3 4" key="1">
    <citation type="submission" date="2016-10" db="EMBL/GenBank/DDBJ databases">
        <authorList>
            <person name="de Groot N.N."/>
        </authorList>
    </citation>
    <scope>NUCLEOTIDE SEQUENCE [LARGE SCALE GENOMIC DNA]</scope>
    <source>
        <strain evidence="3 4">PYCC 4715</strain>
    </source>
</reference>
<keyword evidence="1" id="KW-0863">Zinc-finger</keyword>
<dbReference type="AlphaFoldDB" id="A0A1L0BDU2"/>
<dbReference type="GO" id="GO:0008270">
    <property type="term" value="F:zinc ion binding"/>
    <property type="evidence" value="ECO:0007669"/>
    <property type="project" value="UniProtKB-KW"/>
</dbReference>
<evidence type="ECO:0000313" key="4">
    <source>
        <dbReference type="Proteomes" id="UP000182259"/>
    </source>
</evidence>
<keyword evidence="1" id="KW-0862">Zinc</keyword>
<accession>A0A1L0BDU2</accession>
<evidence type="ECO:0000256" key="1">
    <source>
        <dbReference type="PROSITE-ProRule" id="PRU00042"/>
    </source>
</evidence>
<dbReference type="SMART" id="SM00355">
    <property type="entry name" value="ZnF_C2H2"/>
    <property type="match status" value="3"/>
</dbReference>
<dbReference type="InterPro" id="IPR013087">
    <property type="entry name" value="Znf_C2H2_type"/>
</dbReference>